<accession>A0A919X571</accession>
<evidence type="ECO:0000313" key="2">
    <source>
        <dbReference type="Proteomes" id="UP000676917"/>
    </source>
</evidence>
<evidence type="ECO:0000313" key="1">
    <source>
        <dbReference type="EMBL" id="GIO26121.1"/>
    </source>
</evidence>
<protein>
    <submittedName>
        <fullName evidence="1">Uncharacterized protein</fullName>
    </submittedName>
</protein>
<dbReference type="Pfam" id="PF06569">
    <property type="entry name" value="DUF1128"/>
    <property type="match status" value="1"/>
</dbReference>
<proteinExistence type="predicted"/>
<dbReference type="EMBL" id="BORP01000001">
    <property type="protein sequence ID" value="GIO26121.1"/>
    <property type="molecule type" value="Genomic_DNA"/>
</dbReference>
<name>A0A919X571_9BACI</name>
<reference evidence="1" key="1">
    <citation type="submission" date="2021-03" db="EMBL/GenBank/DDBJ databases">
        <title>Antimicrobial resistance genes in bacteria isolated from Japanese honey, and their potential for conferring macrolide and lincosamide resistance in the American foulbrood pathogen Paenibacillus larvae.</title>
        <authorList>
            <person name="Okamoto M."/>
            <person name="Kumagai M."/>
            <person name="Kanamori H."/>
            <person name="Takamatsu D."/>
        </authorList>
    </citation>
    <scope>NUCLEOTIDE SEQUENCE</scope>
    <source>
        <strain evidence="1">J43TS3</strain>
    </source>
</reference>
<gene>
    <name evidence="1" type="ORF">J43TS3_07320</name>
</gene>
<organism evidence="1 2">
    <name type="scientific">Ornithinibacillus bavariensis</name>
    <dbReference type="NCBI Taxonomy" id="545502"/>
    <lineage>
        <taxon>Bacteria</taxon>
        <taxon>Bacillati</taxon>
        <taxon>Bacillota</taxon>
        <taxon>Bacilli</taxon>
        <taxon>Bacillales</taxon>
        <taxon>Bacillaceae</taxon>
        <taxon>Ornithinibacillus</taxon>
    </lineage>
</organism>
<comment type="caution">
    <text evidence="1">The sequence shown here is derived from an EMBL/GenBank/DDBJ whole genome shotgun (WGS) entry which is preliminary data.</text>
</comment>
<dbReference type="Proteomes" id="UP000676917">
    <property type="component" value="Unassembled WGS sequence"/>
</dbReference>
<dbReference type="AlphaFoldDB" id="A0A919X571"/>
<keyword evidence="2" id="KW-1185">Reference proteome</keyword>
<sequence length="73" mass="8632">MDLENPSMENLTYILEDMAKRLSVVNRSLLNPDDYDLSKYEDIKFMYDVIIQKGSLSAFETQAFIEELRHVRK</sequence>
<dbReference type="RefSeq" id="WP_212919610.1">
    <property type="nucleotide sequence ID" value="NZ_BORP01000001.1"/>
</dbReference>
<dbReference type="InterPro" id="IPR009507">
    <property type="entry name" value="UPF0435"/>
</dbReference>